<dbReference type="InterPro" id="IPR016169">
    <property type="entry name" value="FAD-bd_PCMH_sub2"/>
</dbReference>
<evidence type="ECO:0000256" key="1">
    <source>
        <dbReference type="ARBA" id="ARBA00022630"/>
    </source>
</evidence>
<dbReference type="InterPro" id="IPR006094">
    <property type="entry name" value="Oxid_FAD_bind_N"/>
</dbReference>
<dbReference type="RefSeq" id="WP_149774703.1">
    <property type="nucleotide sequence ID" value="NZ_FQVK01000003.1"/>
</dbReference>
<dbReference type="InterPro" id="IPR036318">
    <property type="entry name" value="FAD-bd_PCMH-like_sf"/>
</dbReference>
<dbReference type="PANTHER" id="PTHR43762">
    <property type="entry name" value="L-GULONOLACTONE OXIDASE"/>
    <property type="match status" value="1"/>
</dbReference>
<dbReference type="Gene3D" id="3.30.43.10">
    <property type="entry name" value="Uridine Diphospho-n-acetylenolpyruvylglucosamine Reductase, domain 2"/>
    <property type="match status" value="1"/>
</dbReference>
<dbReference type="OrthoDB" id="9800184at2"/>
<evidence type="ECO:0000256" key="2">
    <source>
        <dbReference type="ARBA" id="ARBA00022827"/>
    </source>
</evidence>
<keyword evidence="1" id="KW-0285">Flavoprotein</keyword>
<sequence length="415" mass="46474">MWQNWAGNQTSQIRPKRPTTTEELQQLIASAETLRPVGAGHSFTPLVPGAHHIIDLTALNLPAVTRVDGEQAWVNANARLRDLSPALARHGMAFRNLGDINVQTLAGAAATATHGTGRTLPCLSAEITAARLIGADGQTLTTDDIPLNMVQVSLGLLGIVTEAQINVVPKYNLCRRVRLSDLQDTLERMHQHWDENRNFEFFYIPFTGKTVEIRHEITDAPETRAPRDLDMIAVKVLKLARNAGRLSPGLRRALLRLLTLAQSDEDYVGESWRVLCSDRQIRFKEMEYHLPPENARDVLSELIRRLERDHAGIYLPIEVRQTAGDDASLSPFQGGPRVSVAIHTDAKEGHLRYFEAIEPLFLQASGRPHWGKLHSLTYSELSRLYPDFDAFCALREKLDPKGKFLTPALARMFRP</sequence>
<organism evidence="5 6">
    <name type="scientific">Ruegeria intermedia</name>
    <dbReference type="NCBI Taxonomy" id="996115"/>
    <lineage>
        <taxon>Bacteria</taxon>
        <taxon>Pseudomonadati</taxon>
        <taxon>Pseudomonadota</taxon>
        <taxon>Alphaproteobacteria</taxon>
        <taxon>Rhodobacterales</taxon>
        <taxon>Roseobacteraceae</taxon>
        <taxon>Ruegeria</taxon>
    </lineage>
</organism>
<name>A0A1M4U346_9RHOB</name>
<gene>
    <name evidence="5" type="ORF">SAMN05444279_103141</name>
</gene>
<evidence type="ECO:0000313" key="5">
    <source>
        <dbReference type="EMBL" id="SHE50947.1"/>
    </source>
</evidence>
<accession>A0A1M4U346</accession>
<dbReference type="GO" id="GO:0016020">
    <property type="term" value="C:membrane"/>
    <property type="evidence" value="ECO:0007669"/>
    <property type="project" value="InterPro"/>
</dbReference>
<proteinExistence type="predicted"/>
<dbReference type="GO" id="GO:0003885">
    <property type="term" value="F:D-arabinono-1,4-lactone oxidase activity"/>
    <property type="evidence" value="ECO:0007669"/>
    <property type="project" value="InterPro"/>
</dbReference>
<dbReference type="EMBL" id="FQVK01000003">
    <property type="protein sequence ID" value="SHE50947.1"/>
    <property type="molecule type" value="Genomic_DNA"/>
</dbReference>
<reference evidence="5 6" key="1">
    <citation type="submission" date="2016-11" db="EMBL/GenBank/DDBJ databases">
        <authorList>
            <person name="Varghese N."/>
            <person name="Submissions S."/>
        </authorList>
    </citation>
    <scope>NUCLEOTIDE SEQUENCE [LARGE SCALE GENOMIC DNA]</scope>
    <source>
        <strain evidence="5 6">DSM 29341</strain>
    </source>
</reference>
<dbReference type="AlphaFoldDB" id="A0A1M4U346"/>
<dbReference type="InterPro" id="IPR007173">
    <property type="entry name" value="ALO_C"/>
</dbReference>
<dbReference type="NCBIfam" id="TIGR01679">
    <property type="entry name" value="bact_FAD_ox"/>
    <property type="match status" value="1"/>
</dbReference>
<dbReference type="InterPro" id="IPR016167">
    <property type="entry name" value="FAD-bd_PCMH_sub1"/>
</dbReference>
<dbReference type="InterPro" id="IPR010031">
    <property type="entry name" value="FAD_lactone_oxidase-like"/>
</dbReference>
<dbReference type="Gene3D" id="3.30.70.2520">
    <property type="match status" value="1"/>
</dbReference>
<keyword evidence="6" id="KW-1185">Reference proteome</keyword>
<protein>
    <submittedName>
        <fullName evidence="5">FAD-linked oxidoreductase</fullName>
    </submittedName>
</protein>
<evidence type="ECO:0000313" key="6">
    <source>
        <dbReference type="Proteomes" id="UP000325134"/>
    </source>
</evidence>
<dbReference type="Pfam" id="PF01565">
    <property type="entry name" value="FAD_binding_4"/>
    <property type="match status" value="1"/>
</dbReference>
<dbReference type="PROSITE" id="PS51387">
    <property type="entry name" value="FAD_PCMH"/>
    <property type="match status" value="1"/>
</dbReference>
<evidence type="ECO:0000256" key="3">
    <source>
        <dbReference type="ARBA" id="ARBA00023002"/>
    </source>
</evidence>
<dbReference type="SUPFAM" id="SSF56176">
    <property type="entry name" value="FAD-binding/transporter-associated domain-like"/>
    <property type="match status" value="1"/>
</dbReference>
<evidence type="ECO:0000259" key="4">
    <source>
        <dbReference type="PROSITE" id="PS51387"/>
    </source>
</evidence>
<dbReference type="PIRSF" id="PIRSF000136">
    <property type="entry name" value="LGO_GLO"/>
    <property type="match status" value="1"/>
</dbReference>
<dbReference type="Gene3D" id="3.30.465.10">
    <property type="match status" value="1"/>
</dbReference>
<dbReference type="Pfam" id="PF04030">
    <property type="entry name" value="ALO"/>
    <property type="match status" value="1"/>
</dbReference>
<keyword evidence="2" id="KW-0274">FAD</keyword>
<dbReference type="InterPro" id="IPR016171">
    <property type="entry name" value="Vanillyl_alc_oxidase_C-sub2"/>
</dbReference>
<dbReference type="GO" id="GO:0071949">
    <property type="term" value="F:FAD binding"/>
    <property type="evidence" value="ECO:0007669"/>
    <property type="project" value="InterPro"/>
</dbReference>
<dbReference type="InterPro" id="IPR016166">
    <property type="entry name" value="FAD-bd_PCMH"/>
</dbReference>
<dbReference type="Proteomes" id="UP000325134">
    <property type="component" value="Unassembled WGS sequence"/>
</dbReference>
<dbReference type="Gene3D" id="1.10.45.10">
    <property type="entry name" value="Vanillyl-alcohol Oxidase, Chain A, domain 4"/>
    <property type="match status" value="1"/>
</dbReference>
<keyword evidence="3" id="KW-0560">Oxidoreductase</keyword>
<feature type="domain" description="FAD-binding PCMH-type" evidence="4">
    <location>
        <begin position="6"/>
        <end position="170"/>
    </location>
</feature>
<dbReference type="PANTHER" id="PTHR43762:SF1">
    <property type="entry name" value="D-ARABINONO-1,4-LACTONE OXIDASE"/>
    <property type="match status" value="1"/>
</dbReference>